<name>A0AA39HN79_9BILA</name>
<gene>
    <name evidence="2" type="ORF">QR680_003596</name>
</gene>
<proteinExistence type="predicted"/>
<evidence type="ECO:0000313" key="3">
    <source>
        <dbReference type="Proteomes" id="UP001175271"/>
    </source>
</evidence>
<reference evidence="2" key="1">
    <citation type="submission" date="2023-06" db="EMBL/GenBank/DDBJ databases">
        <title>Genomic analysis of the entomopathogenic nematode Steinernema hermaphroditum.</title>
        <authorList>
            <person name="Schwarz E.M."/>
            <person name="Heppert J.K."/>
            <person name="Baniya A."/>
            <person name="Schwartz H.T."/>
            <person name="Tan C.-H."/>
            <person name="Antoshechkin I."/>
            <person name="Sternberg P.W."/>
            <person name="Goodrich-Blair H."/>
            <person name="Dillman A.R."/>
        </authorList>
    </citation>
    <scope>NUCLEOTIDE SEQUENCE</scope>
    <source>
        <strain evidence="2">PS9179</strain>
        <tissue evidence="2">Whole animal</tissue>
    </source>
</reference>
<keyword evidence="3" id="KW-1185">Reference proteome</keyword>
<dbReference type="EMBL" id="JAUCMV010000003">
    <property type="protein sequence ID" value="KAK0407787.1"/>
    <property type="molecule type" value="Genomic_DNA"/>
</dbReference>
<dbReference type="Proteomes" id="UP001175271">
    <property type="component" value="Unassembled WGS sequence"/>
</dbReference>
<keyword evidence="1" id="KW-0812">Transmembrane</keyword>
<comment type="caution">
    <text evidence="2">The sequence shown here is derived from an EMBL/GenBank/DDBJ whole genome shotgun (WGS) entry which is preliminary data.</text>
</comment>
<evidence type="ECO:0000256" key="1">
    <source>
        <dbReference type="SAM" id="Phobius"/>
    </source>
</evidence>
<feature type="transmembrane region" description="Helical" evidence="1">
    <location>
        <begin position="26"/>
        <end position="45"/>
    </location>
</feature>
<evidence type="ECO:0000313" key="2">
    <source>
        <dbReference type="EMBL" id="KAK0407787.1"/>
    </source>
</evidence>
<accession>A0AA39HN79</accession>
<sequence>MPLLPRILHVNGGDPNASQQRVAKSFAFMMLMGTMIVTARFGLIITEGMAAADLKYYWKRLDSDDVLVQAFEDTLMLWTHQNGSVEAFCADLKKLEARYVEKNDEKPPYTSASTSGAIYSDYHSYIPHNIAHCFAYSRTNFVLLYSIMCPSFVFLLVAVVDICRCVIKQRLAPNSHYV</sequence>
<organism evidence="2 3">
    <name type="scientific">Steinernema hermaphroditum</name>
    <dbReference type="NCBI Taxonomy" id="289476"/>
    <lineage>
        <taxon>Eukaryota</taxon>
        <taxon>Metazoa</taxon>
        <taxon>Ecdysozoa</taxon>
        <taxon>Nematoda</taxon>
        <taxon>Chromadorea</taxon>
        <taxon>Rhabditida</taxon>
        <taxon>Tylenchina</taxon>
        <taxon>Panagrolaimomorpha</taxon>
        <taxon>Strongyloidoidea</taxon>
        <taxon>Steinernematidae</taxon>
        <taxon>Steinernema</taxon>
    </lineage>
</organism>
<keyword evidence="1" id="KW-1133">Transmembrane helix</keyword>
<feature type="transmembrane region" description="Helical" evidence="1">
    <location>
        <begin position="142"/>
        <end position="167"/>
    </location>
</feature>
<keyword evidence="1" id="KW-0472">Membrane</keyword>
<protein>
    <submittedName>
        <fullName evidence="2">Uncharacterized protein</fullName>
    </submittedName>
</protein>
<dbReference type="AlphaFoldDB" id="A0AA39HN79"/>